<dbReference type="EMBL" id="KV921356">
    <property type="protein sequence ID" value="ORE17416.1"/>
    <property type="molecule type" value="Genomic_DNA"/>
</dbReference>
<dbReference type="Proteomes" id="UP000242381">
    <property type="component" value="Unassembled WGS sequence"/>
</dbReference>
<name>A0A1X0RZE8_RHIZD</name>
<gene>
    <name evidence="1" type="ORF">BCV71DRAFT_235835</name>
</gene>
<evidence type="ECO:0000313" key="2">
    <source>
        <dbReference type="Proteomes" id="UP000242381"/>
    </source>
</evidence>
<reference evidence="1 2" key="1">
    <citation type="journal article" date="2016" name="Proc. Natl. Acad. Sci. U.S.A.">
        <title>Lipid metabolic changes in an early divergent fungus govern the establishment of a mutualistic symbiosis with endobacteria.</title>
        <authorList>
            <person name="Lastovetsky O.A."/>
            <person name="Gaspar M.L."/>
            <person name="Mondo S.J."/>
            <person name="LaButti K.M."/>
            <person name="Sandor L."/>
            <person name="Grigoriev I.V."/>
            <person name="Henry S.A."/>
            <person name="Pawlowska T.E."/>
        </authorList>
    </citation>
    <scope>NUCLEOTIDE SEQUENCE [LARGE SCALE GENOMIC DNA]</scope>
    <source>
        <strain evidence="1 2">ATCC 11559</strain>
    </source>
</reference>
<dbReference type="AlphaFoldDB" id="A0A1X0RZE8"/>
<proteinExistence type="predicted"/>
<sequence length="133" mass="15230">MKPDDIKSSPLELHVEQSVKLLTSSTRKKKVKIKILNHQFHSHTVIVRSSKMTDERIISRHHPIYHQAVRVLITVKPLQRAVVHKFKKLVDFLSSSFGNPPISDTNCMQTEQPRKTVKLVDDKVNGIAFNENA</sequence>
<evidence type="ECO:0000313" key="1">
    <source>
        <dbReference type="EMBL" id="ORE17416.1"/>
    </source>
</evidence>
<accession>A0A1X0RZE8</accession>
<protein>
    <submittedName>
        <fullName evidence="1">Uncharacterized protein</fullName>
    </submittedName>
</protein>
<organism evidence="1 2">
    <name type="scientific">Rhizopus microsporus</name>
    <dbReference type="NCBI Taxonomy" id="58291"/>
    <lineage>
        <taxon>Eukaryota</taxon>
        <taxon>Fungi</taxon>
        <taxon>Fungi incertae sedis</taxon>
        <taxon>Mucoromycota</taxon>
        <taxon>Mucoromycotina</taxon>
        <taxon>Mucoromycetes</taxon>
        <taxon>Mucorales</taxon>
        <taxon>Mucorineae</taxon>
        <taxon>Rhizopodaceae</taxon>
        <taxon>Rhizopus</taxon>
    </lineage>
</organism>